<organism evidence="2 3">
    <name type="scientific">Candidatus Termititenax persephonae</name>
    <dbReference type="NCBI Taxonomy" id="2218525"/>
    <lineage>
        <taxon>Bacteria</taxon>
        <taxon>Bacillati</taxon>
        <taxon>Candidatus Margulisiibacteriota</taxon>
        <taxon>Candidatus Termititenacia</taxon>
        <taxon>Candidatus Termititenacales</taxon>
        <taxon>Candidatus Termititenacaceae</taxon>
        <taxon>Candidatus Termititenax</taxon>
    </lineage>
</organism>
<dbReference type="PANTHER" id="PTHR31446">
    <property type="entry name" value="ACID PHOSPHATASE/VANADIUM-DEPENDENT HALOPEROXIDASE-RELATED PROTEIN"/>
    <property type="match status" value="1"/>
</dbReference>
<protein>
    <submittedName>
        <fullName evidence="2">Protein DUF212</fullName>
    </submittedName>
</protein>
<evidence type="ECO:0000313" key="3">
    <source>
        <dbReference type="Proteomes" id="UP000275925"/>
    </source>
</evidence>
<dbReference type="Proteomes" id="UP000275925">
    <property type="component" value="Unassembled WGS sequence"/>
</dbReference>
<feature type="transmembrane region" description="Helical" evidence="1">
    <location>
        <begin position="141"/>
        <end position="159"/>
    </location>
</feature>
<dbReference type="Pfam" id="PF02681">
    <property type="entry name" value="DUF212"/>
    <property type="match status" value="1"/>
</dbReference>
<dbReference type="EMBL" id="BGZO01000064">
    <property type="protein sequence ID" value="GBR76914.1"/>
    <property type="molecule type" value="Genomic_DNA"/>
</dbReference>
<reference evidence="2 3" key="1">
    <citation type="journal article" date="2019" name="ISME J.">
        <title>Genome analyses of uncultured TG2/ZB3 bacteria in 'Margulisbacteria' specifically attached to ectosymbiotic spirochetes of protists in the termite gut.</title>
        <authorList>
            <person name="Utami Y.D."/>
            <person name="Kuwahara H."/>
            <person name="Igai K."/>
            <person name="Murakami T."/>
            <person name="Sugaya K."/>
            <person name="Morikawa T."/>
            <person name="Nagura Y."/>
            <person name="Yuki M."/>
            <person name="Deevong P."/>
            <person name="Inoue T."/>
            <person name="Kihara K."/>
            <person name="Lo N."/>
            <person name="Yamada A."/>
            <person name="Ohkuma M."/>
            <person name="Hongoh Y."/>
        </authorList>
    </citation>
    <scope>NUCLEOTIDE SEQUENCE [LARGE SCALE GENOMIC DNA]</scope>
    <source>
        <strain evidence="2">NkOx7-02</strain>
    </source>
</reference>
<keyword evidence="3" id="KW-1185">Reference proteome</keyword>
<sequence>MLSNLGAELVKMFCGLPLNEHLRIALLSMLVAQALKIFFYYWRFHKFNFRVFVQPGGMPSSHTAMVLSLAASIGFSDGWTANTFAIALVFSMIVIYDAAGVRRAAGNQATILNMIMEDLFTKKKINKPRLQELLGHTPLEVFFGGLLGIILAFAYHLLYNI</sequence>
<comment type="caution">
    <text evidence="2">The sequence shown here is derived from an EMBL/GenBank/DDBJ whole genome shotgun (WGS) entry which is preliminary data.</text>
</comment>
<keyword evidence="1" id="KW-0472">Membrane</keyword>
<keyword evidence="1" id="KW-1133">Transmembrane helix</keyword>
<name>A0A388TK85_9BACT</name>
<dbReference type="InterPro" id="IPR003832">
    <property type="entry name" value="DUF212"/>
</dbReference>
<accession>A0A388TK85</accession>
<evidence type="ECO:0000256" key="1">
    <source>
        <dbReference type="SAM" id="Phobius"/>
    </source>
</evidence>
<keyword evidence="1" id="KW-0812">Transmembrane</keyword>
<proteinExistence type="predicted"/>
<dbReference type="AlphaFoldDB" id="A0A388TK85"/>
<dbReference type="PANTHER" id="PTHR31446:SF29">
    <property type="entry name" value="ACID PHOSPHATASE_VANADIUM-DEPENDENT HALOPEROXIDASE-RELATED PROTEIN"/>
    <property type="match status" value="1"/>
</dbReference>
<gene>
    <name evidence="2" type="ORF">NO2_1386</name>
</gene>
<feature type="transmembrane region" description="Helical" evidence="1">
    <location>
        <begin position="22"/>
        <end position="42"/>
    </location>
</feature>
<feature type="transmembrane region" description="Helical" evidence="1">
    <location>
        <begin position="63"/>
        <end position="96"/>
    </location>
</feature>
<evidence type="ECO:0000313" key="2">
    <source>
        <dbReference type="EMBL" id="GBR76914.1"/>
    </source>
</evidence>